<proteinExistence type="inferred from homology"/>
<evidence type="ECO:0000313" key="4">
    <source>
        <dbReference type="WBParaSite" id="PSAMB.scaffold1561size29988.g13790.t1"/>
    </source>
</evidence>
<evidence type="ECO:0000256" key="1">
    <source>
        <dbReference type="ARBA" id="ARBA00005350"/>
    </source>
</evidence>
<organism evidence="3 4">
    <name type="scientific">Plectus sambesii</name>
    <dbReference type="NCBI Taxonomy" id="2011161"/>
    <lineage>
        <taxon>Eukaryota</taxon>
        <taxon>Metazoa</taxon>
        <taxon>Ecdysozoa</taxon>
        <taxon>Nematoda</taxon>
        <taxon>Chromadorea</taxon>
        <taxon>Plectida</taxon>
        <taxon>Plectina</taxon>
        <taxon>Plectoidea</taxon>
        <taxon>Plectidae</taxon>
        <taxon>Plectus</taxon>
    </lineage>
</organism>
<protein>
    <recommendedName>
        <fullName evidence="2">Phospholipid scramblase</fullName>
    </recommendedName>
</protein>
<evidence type="ECO:0000313" key="3">
    <source>
        <dbReference type="Proteomes" id="UP000887566"/>
    </source>
</evidence>
<comment type="function">
    <text evidence="2">May mediate accelerated ATP-independent bidirectional transbilayer migration of phospholipids upon binding calcium ions that results in a loss of phospholipid asymmetry in the plasma membrane.</text>
</comment>
<dbReference type="InterPro" id="IPR005552">
    <property type="entry name" value="Scramblase"/>
</dbReference>
<comment type="cofactor">
    <cofactor evidence="2">
        <name>Ca(2+)</name>
        <dbReference type="ChEBI" id="CHEBI:29108"/>
    </cofactor>
</comment>
<dbReference type="InterPro" id="IPR025659">
    <property type="entry name" value="Tubby-like_C"/>
</dbReference>
<dbReference type="WBParaSite" id="PSAMB.scaffold1561size29988.g13790.t1">
    <property type="protein sequence ID" value="PSAMB.scaffold1561size29988.g13790.t1"/>
    <property type="gene ID" value="PSAMB.scaffold1561size29988.g13790"/>
</dbReference>
<comment type="similarity">
    <text evidence="1 2">Belongs to the phospholipid scramblase family.</text>
</comment>
<sequence length="271" mass="29912">MAYPGHGNIVTQQPMPGVQGAWAGGVDIRMTGLEYLSVVDRLVVKQQTEMLEVFTGYETGNKYEILNSLGQRVFYAAEDACCCGLCLCCQKPCKCWKNCKKICCMCCEREFDITVFNNAGKPVLTFHRPARCSSCWFPCCLQKVEVEGPPGNPIGTVVQNWSICKPQFSIQDVHDETVLKIEGPCITCSPCGDVEFQLLSKNGEQEVGKVSKNFSGFAQEMFTDADNYGITFPINLPVNEKATVLAACFLIDFMFFEDESGKDGDAPGMCD</sequence>
<keyword evidence="2" id="KW-0449">Lipoprotein</keyword>
<dbReference type="PANTHER" id="PTHR23248">
    <property type="entry name" value="PHOSPHOLIPID SCRAMBLASE-RELATED"/>
    <property type="match status" value="1"/>
</dbReference>
<dbReference type="Pfam" id="PF03803">
    <property type="entry name" value="Scramblase"/>
    <property type="match status" value="1"/>
</dbReference>
<keyword evidence="3" id="KW-1185">Reference proteome</keyword>
<dbReference type="Proteomes" id="UP000887566">
    <property type="component" value="Unplaced"/>
</dbReference>
<dbReference type="PANTHER" id="PTHR23248:SF9">
    <property type="entry name" value="PHOSPHOLIPID SCRAMBLASE"/>
    <property type="match status" value="1"/>
</dbReference>
<keyword evidence="2" id="KW-0564">Palmitate</keyword>
<keyword evidence="2" id="KW-0106">Calcium</keyword>
<dbReference type="SUPFAM" id="SSF54518">
    <property type="entry name" value="Tubby C-terminal domain-like"/>
    <property type="match status" value="1"/>
</dbReference>
<evidence type="ECO:0000256" key="2">
    <source>
        <dbReference type="RuleBase" id="RU363116"/>
    </source>
</evidence>
<accession>A0A914V5J6</accession>
<dbReference type="AlphaFoldDB" id="A0A914V5J6"/>
<dbReference type="GO" id="GO:0005886">
    <property type="term" value="C:plasma membrane"/>
    <property type="evidence" value="ECO:0007669"/>
    <property type="project" value="TreeGrafter"/>
</dbReference>
<dbReference type="GO" id="GO:0017128">
    <property type="term" value="F:phospholipid scramblase activity"/>
    <property type="evidence" value="ECO:0007669"/>
    <property type="project" value="InterPro"/>
</dbReference>
<name>A0A914V5J6_9BILA</name>
<reference evidence="4" key="1">
    <citation type="submission" date="2022-11" db="UniProtKB">
        <authorList>
            <consortium name="WormBaseParasite"/>
        </authorList>
    </citation>
    <scope>IDENTIFICATION</scope>
</reference>